<evidence type="ECO:0000313" key="2">
    <source>
        <dbReference type="EMBL" id="MBX8632530.1"/>
    </source>
</evidence>
<dbReference type="PANTHER" id="PTHR13504">
    <property type="entry name" value="FIDO DOMAIN-CONTAINING PROTEIN DDB_G0283145"/>
    <property type="match status" value="1"/>
</dbReference>
<proteinExistence type="predicted"/>
<dbReference type="AlphaFoldDB" id="A0A8J7YUS0"/>
<dbReference type="Pfam" id="PF02661">
    <property type="entry name" value="Fic"/>
    <property type="match status" value="1"/>
</dbReference>
<sequence length="311" mass="36147">MSFIETQRHGNHNYYYLVKNVRTNTSTVKKYRIFLGREMPPPEELRKHLIELEKRSTPRFKTTWLQREMIEKLDDIRASLITAYRKPIEAIPKDFLVRYTYNTNAIEGNRLTLRQTALLLSDRVSPAGARMDDVIEVLNAADAWDHVRQYTGPPDSRFLRKVQYEVTKNTPCRIQGDFRDVEVRISGSSHIPPDASEVPKLLNTLVTEIRTRRKRNHPVELAAYVHNRLVNIHPFTDGNGRTARLIMNWILIRTKFPPVIVEAVEKENYYSQLEKGDKGDHKPFALFLASLLIDQYAVKESRAHSPVFRPG</sequence>
<dbReference type="PANTHER" id="PTHR13504:SF38">
    <property type="entry name" value="FIDO DOMAIN-CONTAINING PROTEIN"/>
    <property type="match status" value="1"/>
</dbReference>
<dbReference type="InterPro" id="IPR040198">
    <property type="entry name" value="Fido_containing"/>
</dbReference>
<accession>A0A8J7YUS0</accession>
<dbReference type="InterPro" id="IPR003812">
    <property type="entry name" value="Fido"/>
</dbReference>
<dbReference type="Proteomes" id="UP000716004">
    <property type="component" value="Unassembled WGS sequence"/>
</dbReference>
<comment type="caution">
    <text evidence="2">The sequence shown here is derived from an EMBL/GenBank/DDBJ whole genome shotgun (WGS) entry which is preliminary data.</text>
</comment>
<dbReference type="PROSITE" id="PS51459">
    <property type="entry name" value="FIDO"/>
    <property type="match status" value="1"/>
</dbReference>
<organism evidence="2 3">
    <name type="scientific">Candidatus Sysuiplasma superficiale</name>
    <dbReference type="NCBI Taxonomy" id="2823368"/>
    <lineage>
        <taxon>Archaea</taxon>
        <taxon>Methanobacteriati</taxon>
        <taxon>Thermoplasmatota</taxon>
        <taxon>Thermoplasmata</taxon>
        <taxon>Candidatus Sysuiplasmatales</taxon>
        <taxon>Candidatus Sysuiplasmataceae</taxon>
        <taxon>Candidatus Sysuiplasma</taxon>
    </lineage>
</organism>
<protein>
    <submittedName>
        <fullName evidence="2">Fic family protein</fullName>
    </submittedName>
</protein>
<dbReference type="EMBL" id="JAGVSJ010000033">
    <property type="protein sequence ID" value="MBX8632530.1"/>
    <property type="molecule type" value="Genomic_DNA"/>
</dbReference>
<reference evidence="2" key="1">
    <citation type="submission" date="2021-04" db="EMBL/GenBank/DDBJ databases">
        <title>Genomic insights into ecological role and evolution of a novel Thermoplasmata order Candidatus Sysuiplasmatales.</title>
        <authorList>
            <person name="Yuan Y."/>
        </authorList>
    </citation>
    <scope>NUCLEOTIDE SEQUENCE</scope>
    <source>
        <strain evidence="2">YP2-bin.285</strain>
    </source>
</reference>
<dbReference type="SUPFAM" id="SSF140931">
    <property type="entry name" value="Fic-like"/>
    <property type="match status" value="1"/>
</dbReference>
<evidence type="ECO:0000313" key="3">
    <source>
        <dbReference type="Proteomes" id="UP000716004"/>
    </source>
</evidence>
<feature type="domain" description="Fido" evidence="1">
    <location>
        <begin position="154"/>
        <end position="290"/>
    </location>
</feature>
<gene>
    <name evidence="2" type="ORF">J9259_08480</name>
</gene>
<dbReference type="InterPro" id="IPR036597">
    <property type="entry name" value="Fido-like_dom_sf"/>
</dbReference>
<name>A0A8J7YUS0_9ARCH</name>
<evidence type="ECO:0000259" key="1">
    <source>
        <dbReference type="PROSITE" id="PS51459"/>
    </source>
</evidence>
<dbReference type="Gene3D" id="1.10.3290.10">
    <property type="entry name" value="Fido-like domain"/>
    <property type="match status" value="1"/>
</dbReference>